<evidence type="ECO:0000256" key="1">
    <source>
        <dbReference type="SAM" id="MobiDB-lite"/>
    </source>
</evidence>
<dbReference type="GO" id="GO:0031146">
    <property type="term" value="P:SCF-dependent proteasomal ubiquitin-dependent protein catabolic process"/>
    <property type="evidence" value="ECO:0007669"/>
    <property type="project" value="TreeGrafter"/>
</dbReference>
<reference evidence="3 4" key="1">
    <citation type="journal article" date="2018" name="BMC Genomics">
        <title>The genome of Naegleria lovaniensis, the basis for a comparative approach to unravel pathogenicity factors of the human pathogenic amoeba N. fowleri.</title>
        <authorList>
            <person name="Liechti N."/>
            <person name="Schurch N."/>
            <person name="Bruggmann R."/>
            <person name="Wittwer M."/>
        </authorList>
    </citation>
    <scope>NUCLEOTIDE SEQUENCE [LARGE SCALE GENOMIC DNA]</scope>
    <source>
        <strain evidence="3 4">ATCC 30569</strain>
    </source>
</reference>
<dbReference type="InterPro" id="IPR057207">
    <property type="entry name" value="FBXL15_LRR"/>
</dbReference>
<dbReference type="GeneID" id="68099943"/>
<organism evidence="3 4">
    <name type="scientific">Naegleria lovaniensis</name>
    <name type="common">Amoeba</name>
    <dbReference type="NCBI Taxonomy" id="51637"/>
    <lineage>
        <taxon>Eukaryota</taxon>
        <taxon>Discoba</taxon>
        <taxon>Heterolobosea</taxon>
        <taxon>Tetramitia</taxon>
        <taxon>Eutetramitia</taxon>
        <taxon>Vahlkampfiidae</taxon>
        <taxon>Naegleria</taxon>
    </lineage>
</organism>
<dbReference type="SUPFAM" id="SSF52047">
    <property type="entry name" value="RNI-like"/>
    <property type="match status" value="1"/>
</dbReference>
<dbReference type="AlphaFoldDB" id="A0AA88GM28"/>
<dbReference type="SMART" id="SM00367">
    <property type="entry name" value="LRR_CC"/>
    <property type="match status" value="8"/>
</dbReference>
<feature type="compositionally biased region" description="Polar residues" evidence="1">
    <location>
        <begin position="27"/>
        <end position="38"/>
    </location>
</feature>
<sequence>MSSVTTRERLPPTRGGSRRLPLEEFKSSQQSKTENRAQTPEIPNDDLVQMRHTSSASLIAAYNRASGGQAVDVIKPLSNNPLLKLSKEEKPKRDYIKYPFMLYEDSDHYYYSDNSQNFWQETRSNLEESKHEKTKDISSGVTNFEEGDEELREELYDVHTQTKAKTLWALSSGLSTLEKTSNLFGRDEKVVNLDVKSIISRPSSSRSSRSARSNPLVPGPFRDLIDAVDTSGTKFQEIDETKDPTKRTYMTDARGRSVSSIYHPNTKRPSRISNLVENISITNESLYTYISTENVTILDLERCVDIDNKVLKSIGEFCPRLKSLNLQHCSQLRDSTIRVIVNGCADLQNINIGMCHLITDDSIVEIFTHCRKLTVLSLHSCELVTGEISFPLTKNTPNLQVVDISYCTKFSDIALQFLSEYCPNLHHLDISGCPLIQDEGLISICKHCPQLRTLRATILSQPTITNETLSFITNYARGIEVLELSGVFQIRDQTVQDICKFAQRLEFLSLSGCPQITDASIHTISETCHNLKCLEVAGCRKIGVQALLELIHKITKLRRLVVTRCNISAEELDILQKFTNGRVAVLKQEPKPKETIREYFTIEKEQAKKKKKVVKKKDKKAK</sequence>
<dbReference type="PANTHER" id="PTHR13318">
    <property type="entry name" value="PARTNER OF PAIRED, ISOFORM B-RELATED"/>
    <property type="match status" value="1"/>
</dbReference>
<evidence type="ECO:0000313" key="3">
    <source>
        <dbReference type="EMBL" id="KAG2379350.1"/>
    </source>
</evidence>
<keyword evidence="4" id="KW-1185">Reference proteome</keyword>
<accession>A0AA88GM28</accession>
<dbReference type="RefSeq" id="XP_044546612.1">
    <property type="nucleotide sequence ID" value="XM_044697459.1"/>
</dbReference>
<dbReference type="Proteomes" id="UP000816034">
    <property type="component" value="Unassembled WGS sequence"/>
</dbReference>
<proteinExistence type="predicted"/>
<protein>
    <recommendedName>
        <fullName evidence="2">F-box/LRR-repeat protein 15-like leucin rich repeat domain-containing protein</fullName>
    </recommendedName>
</protein>
<dbReference type="PANTHER" id="PTHR13318:SF190">
    <property type="entry name" value="PARTNER OF PAIRED, ISOFORM B"/>
    <property type="match status" value="1"/>
</dbReference>
<feature type="domain" description="F-box/LRR-repeat protein 15-like leucin rich repeat" evidence="2">
    <location>
        <begin position="421"/>
        <end position="575"/>
    </location>
</feature>
<evidence type="ECO:0000259" key="2">
    <source>
        <dbReference type="Pfam" id="PF25372"/>
    </source>
</evidence>
<name>A0AA88GM28_NAELO</name>
<dbReference type="GO" id="GO:0019005">
    <property type="term" value="C:SCF ubiquitin ligase complex"/>
    <property type="evidence" value="ECO:0007669"/>
    <property type="project" value="TreeGrafter"/>
</dbReference>
<dbReference type="Gene3D" id="3.80.10.10">
    <property type="entry name" value="Ribonuclease Inhibitor"/>
    <property type="match status" value="2"/>
</dbReference>
<evidence type="ECO:0000313" key="4">
    <source>
        <dbReference type="Proteomes" id="UP000816034"/>
    </source>
</evidence>
<dbReference type="InterPro" id="IPR006553">
    <property type="entry name" value="Leu-rich_rpt_Cys-con_subtyp"/>
</dbReference>
<dbReference type="InterPro" id="IPR032675">
    <property type="entry name" value="LRR_dom_sf"/>
</dbReference>
<feature type="region of interest" description="Disordered" evidence="1">
    <location>
        <begin position="1"/>
        <end position="46"/>
    </location>
</feature>
<dbReference type="EMBL" id="PYSW02000029">
    <property type="protein sequence ID" value="KAG2379350.1"/>
    <property type="molecule type" value="Genomic_DNA"/>
</dbReference>
<feature type="compositionally biased region" description="Basic and acidic residues" evidence="1">
    <location>
        <begin position="1"/>
        <end position="11"/>
    </location>
</feature>
<gene>
    <name evidence="3" type="ORF">C9374_007489</name>
</gene>
<dbReference type="Pfam" id="PF25372">
    <property type="entry name" value="DUF7885"/>
    <property type="match status" value="1"/>
</dbReference>
<comment type="caution">
    <text evidence="3">The sequence shown here is derived from an EMBL/GenBank/DDBJ whole genome shotgun (WGS) entry which is preliminary data.</text>
</comment>